<evidence type="ECO:0000313" key="11">
    <source>
        <dbReference type="EMBL" id="GAU91378.1"/>
    </source>
</evidence>
<dbReference type="InterPro" id="IPR033650">
    <property type="entry name" value="Ribosomal_mL46_NUDIX"/>
</dbReference>
<evidence type="ECO:0000256" key="3">
    <source>
        <dbReference type="ARBA" id="ARBA00022946"/>
    </source>
</evidence>
<keyword evidence="3" id="KW-0809">Transit peptide</keyword>
<evidence type="ECO:0000256" key="2">
    <source>
        <dbReference type="ARBA" id="ARBA00009070"/>
    </source>
</evidence>
<evidence type="ECO:0000313" key="12">
    <source>
        <dbReference type="Proteomes" id="UP000186922"/>
    </source>
</evidence>
<gene>
    <name evidence="11" type="primary">RvY_03641-1</name>
    <name evidence="11" type="synonym">RvY_03641.1</name>
    <name evidence="11" type="ORF">RvY_03641</name>
</gene>
<name>A0A1D1UYX8_RAMVA</name>
<dbReference type="PROSITE" id="PS51462">
    <property type="entry name" value="NUDIX"/>
    <property type="match status" value="1"/>
</dbReference>
<dbReference type="PANTHER" id="PTHR13124">
    <property type="entry name" value="39S RIBOSOMAL PROTEIN L46, MITOCHONDRIAL PRECURSOR-RELATED"/>
    <property type="match status" value="1"/>
</dbReference>
<feature type="region of interest" description="Disordered" evidence="9">
    <location>
        <begin position="122"/>
        <end position="143"/>
    </location>
</feature>
<evidence type="ECO:0000256" key="9">
    <source>
        <dbReference type="SAM" id="MobiDB-lite"/>
    </source>
</evidence>
<accession>A0A1D1UYX8</accession>
<dbReference type="FunFam" id="3.90.79.10:FF:000018">
    <property type="entry name" value="39S ribosomal protein L46, mitochondrial"/>
    <property type="match status" value="1"/>
</dbReference>
<keyword evidence="5" id="KW-0496">Mitochondrion</keyword>
<proteinExistence type="inferred from homology"/>
<comment type="caution">
    <text evidence="11">The sequence shown here is derived from an EMBL/GenBank/DDBJ whole genome shotgun (WGS) entry which is preliminary data.</text>
</comment>
<dbReference type="AlphaFoldDB" id="A0A1D1UYX8"/>
<evidence type="ECO:0000256" key="6">
    <source>
        <dbReference type="ARBA" id="ARBA00023274"/>
    </source>
</evidence>
<keyword evidence="4" id="KW-0689">Ribosomal protein</keyword>
<comment type="similarity">
    <text evidence="2">Belongs to the mitochondrion-specific ribosomal protein mL46 family.</text>
</comment>
<evidence type="ECO:0000259" key="10">
    <source>
        <dbReference type="PROSITE" id="PS51462"/>
    </source>
</evidence>
<dbReference type="OrthoDB" id="194611at2759"/>
<keyword evidence="6" id="KW-0687">Ribonucleoprotein</keyword>
<dbReference type="STRING" id="947166.A0A1D1UYX8"/>
<dbReference type="InterPro" id="IPR015797">
    <property type="entry name" value="NUDIX_hydrolase-like_dom_sf"/>
</dbReference>
<dbReference type="GO" id="GO:0003735">
    <property type="term" value="F:structural constituent of ribosome"/>
    <property type="evidence" value="ECO:0007669"/>
    <property type="project" value="InterPro"/>
</dbReference>
<evidence type="ECO:0000256" key="8">
    <source>
        <dbReference type="ARBA" id="ARBA00035534"/>
    </source>
</evidence>
<evidence type="ECO:0000256" key="7">
    <source>
        <dbReference type="ARBA" id="ARBA00035190"/>
    </source>
</evidence>
<dbReference type="Gene3D" id="3.90.79.10">
    <property type="entry name" value="Nucleoside Triphosphate Pyrophosphohydrolase"/>
    <property type="match status" value="1"/>
</dbReference>
<dbReference type="InterPro" id="IPR040008">
    <property type="entry name" value="Ribosomal_mL46"/>
</dbReference>
<evidence type="ECO:0000256" key="1">
    <source>
        <dbReference type="ARBA" id="ARBA00004173"/>
    </source>
</evidence>
<dbReference type="SUPFAM" id="SSF55811">
    <property type="entry name" value="Nudix"/>
    <property type="match status" value="1"/>
</dbReference>
<dbReference type="GO" id="GO:0005743">
    <property type="term" value="C:mitochondrial inner membrane"/>
    <property type="evidence" value="ECO:0007669"/>
    <property type="project" value="UniProtKB-ARBA"/>
</dbReference>
<comment type="subcellular location">
    <subcellularLocation>
        <location evidence="1">Mitochondrion</location>
    </subcellularLocation>
</comment>
<dbReference type="Pfam" id="PF11788">
    <property type="entry name" value="MRP-L46"/>
    <property type="match status" value="1"/>
</dbReference>
<dbReference type="GO" id="GO:0005762">
    <property type="term" value="C:mitochondrial large ribosomal subunit"/>
    <property type="evidence" value="ECO:0007669"/>
    <property type="project" value="TreeGrafter"/>
</dbReference>
<dbReference type="Proteomes" id="UP000186922">
    <property type="component" value="Unassembled WGS sequence"/>
</dbReference>
<dbReference type="EMBL" id="BDGG01000002">
    <property type="protein sequence ID" value="GAU91378.1"/>
    <property type="molecule type" value="Genomic_DNA"/>
</dbReference>
<evidence type="ECO:0000256" key="5">
    <source>
        <dbReference type="ARBA" id="ARBA00023128"/>
    </source>
</evidence>
<keyword evidence="12" id="KW-1185">Reference proteome</keyword>
<evidence type="ECO:0000256" key="4">
    <source>
        <dbReference type="ARBA" id="ARBA00022980"/>
    </source>
</evidence>
<dbReference type="InterPro" id="IPR021757">
    <property type="entry name" value="Ribosomal_mL46_N"/>
</dbReference>
<feature type="domain" description="Nudix hydrolase" evidence="10">
    <location>
        <begin position="165"/>
        <end position="312"/>
    </location>
</feature>
<sequence>MSFMIAQSTQHARIWIASIACTCRTSSRSYQTGKVLRMPRKPGAETAKALEVRQRALQMTEAQNADLHMRKWQLISAVCLERPPVVSAPLNEMERSFAALLDKQEFETSWLSDHELTKLQEAGKAKRKKKQQDAEEDVAQEDAAVKETAQDLEDKWNENFQKFAPADRTTEADQRNDVKSLNRKLDRKLYLVVNQQLGDAPQWVFPQGPWQNGESMRQTAERVLHAHCGETMKCSFLGSVPFGFCKYKYPVESDIAKEFYGAKVFFFKALLNRNSANVTPSEDIKDFKWATREELEQTVIPKYFNRIERFMYEFNYASLRVNETDHDTLFKLRY</sequence>
<dbReference type="CDD" id="cd04661">
    <property type="entry name" value="NUDIX_MRP_L46"/>
    <property type="match status" value="1"/>
</dbReference>
<protein>
    <recommendedName>
        <fullName evidence="7">Large ribosomal subunit protein mL46</fullName>
    </recommendedName>
    <alternativeName>
        <fullName evidence="8">39S ribosomal protein L46, mitochondrial</fullName>
    </alternativeName>
</protein>
<reference evidence="11 12" key="1">
    <citation type="journal article" date="2016" name="Nat. Commun.">
        <title>Extremotolerant tardigrade genome and improved radiotolerance of human cultured cells by tardigrade-unique protein.</title>
        <authorList>
            <person name="Hashimoto T."/>
            <person name="Horikawa D.D."/>
            <person name="Saito Y."/>
            <person name="Kuwahara H."/>
            <person name="Kozuka-Hata H."/>
            <person name="Shin-I T."/>
            <person name="Minakuchi Y."/>
            <person name="Ohishi K."/>
            <person name="Motoyama A."/>
            <person name="Aizu T."/>
            <person name="Enomoto A."/>
            <person name="Kondo K."/>
            <person name="Tanaka S."/>
            <person name="Hara Y."/>
            <person name="Koshikawa S."/>
            <person name="Sagara H."/>
            <person name="Miura T."/>
            <person name="Yokobori S."/>
            <person name="Miyagawa K."/>
            <person name="Suzuki Y."/>
            <person name="Kubo T."/>
            <person name="Oyama M."/>
            <person name="Kohara Y."/>
            <person name="Fujiyama A."/>
            <person name="Arakawa K."/>
            <person name="Katayama T."/>
            <person name="Toyoda A."/>
            <person name="Kunieda T."/>
        </authorList>
    </citation>
    <scope>NUCLEOTIDE SEQUENCE [LARGE SCALE GENOMIC DNA]</scope>
    <source>
        <strain evidence="11 12">YOKOZUNA-1</strain>
    </source>
</reference>
<dbReference type="PANTHER" id="PTHR13124:SF12">
    <property type="entry name" value="LARGE RIBOSOMAL SUBUNIT PROTEIN ML46"/>
    <property type="match status" value="1"/>
</dbReference>
<dbReference type="InterPro" id="IPR000086">
    <property type="entry name" value="NUDIX_hydrolase_dom"/>
</dbReference>
<organism evidence="11 12">
    <name type="scientific">Ramazzottius varieornatus</name>
    <name type="common">Water bear</name>
    <name type="synonym">Tardigrade</name>
    <dbReference type="NCBI Taxonomy" id="947166"/>
    <lineage>
        <taxon>Eukaryota</taxon>
        <taxon>Metazoa</taxon>
        <taxon>Ecdysozoa</taxon>
        <taxon>Tardigrada</taxon>
        <taxon>Eutardigrada</taxon>
        <taxon>Parachela</taxon>
        <taxon>Hypsibioidea</taxon>
        <taxon>Ramazzottiidae</taxon>
        <taxon>Ramazzottius</taxon>
    </lineage>
</organism>